<dbReference type="EMBL" id="AUZX01004572">
    <property type="protein sequence ID" value="EQD70439.1"/>
    <property type="molecule type" value="Genomic_DNA"/>
</dbReference>
<proteinExistence type="predicted"/>
<sequence length="122" mass="13761">DTDIIPGVSHKPPIKIGESISGLVFRDGRPIWVEDVQSDPRYSFKDLAKKENLVSLLSVPMMIKNRPIGVINVYTSKVHRFSEDEVTVLQTVANQAAIAWENTSLLQKNIEMEEALESRKKN</sequence>
<dbReference type="SUPFAM" id="SSF55781">
    <property type="entry name" value="GAF domain-like"/>
    <property type="match status" value="1"/>
</dbReference>
<dbReference type="InterPro" id="IPR029016">
    <property type="entry name" value="GAF-like_dom_sf"/>
</dbReference>
<protein>
    <submittedName>
        <fullName evidence="2">GAF sensor protein</fullName>
    </submittedName>
</protein>
<accession>T1CPJ8</accession>
<dbReference type="Gene3D" id="3.30.450.40">
    <property type="match status" value="1"/>
</dbReference>
<feature type="non-terminal residue" evidence="2">
    <location>
        <position position="1"/>
    </location>
</feature>
<name>T1CPJ8_9ZZZZ</name>
<gene>
    <name evidence="2" type="ORF">B1A_06289</name>
</gene>
<reference evidence="2" key="1">
    <citation type="submission" date="2013-08" db="EMBL/GenBank/DDBJ databases">
        <authorList>
            <person name="Mendez C."/>
            <person name="Richter M."/>
            <person name="Ferrer M."/>
            <person name="Sanchez J."/>
        </authorList>
    </citation>
    <scope>NUCLEOTIDE SEQUENCE</scope>
</reference>
<reference evidence="2" key="2">
    <citation type="journal article" date="2014" name="ISME J.">
        <title>Microbial stratification in low pH oxic and suboxic macroscopic growths along an acid mine drainage.</title>
        <authorList>
            <person name="Mendez-Garcia C."/>
            <person name="Mesa V."/>
            <person name="Sprenger R.R."/>
            <person name="Richter M."/>
            <person name="Diez M.S."/>
            <person name="Solano J."/>
            <person name="Bargiela R."/>
            <person name="Golyshina O.V."/>
            <person name="Manteca A."/>
            <person name="Ramos J.L."/>
            <person name="Gallego J.R."/>
            <person name="Llorente I."/>
            <person name="Martins Dos Santos V.A."/>
            <person name="Jensen O.N."/>
            <person name="Pelaez A.I."/>
            <person name="Sanchez J."/>
            <person name="Ferrer M."/>
        </authorList>
    </citation>
    <scope>NUCLEOTIDE SEQUENCE</scope>
</reference>
<evidence type="ECO:0000259" key="1">
    <source>
        <dbReference type="SMART" id="SM00065"/>
    </source>
</evidence>
<organism evidence="2">
    <name type="scientific">mine drainage metagenome</name>
    <dbReference type="NCBI Taxonomy" id="410659"/>
    <lineage>
        <taxon>unclassified sequences</taxon>
        <taxon>metagenomes</taxon>
        <taxon>ecological metagenomes</taxon>
    </lineage>
</organism>
<dbReference type="InterPro" id="IPR003018">
    <property type="entry name" value="GAF"/>
</dbReference>
<feature type="domain" description="GAF" evidence="1">
    <location>
        <begin position="1"/>
        <end position="110"/>
    </location>
</feature>
<evidence type="ECO:0000313" key="2">
    <source>
        <dbReference type="EMBL" id="EQD70439.1"/>
    </source>
</evidence>
<dbReference type="AlphaFoldDB" id="T1CPJ8"/>
<dbReference type="Pfam" id="PF13185">
    <property type="entry name" value="GAF_2"/>
    <property type="match status" value="1"/>
</dbReference>
<comment type="caution">
    <text evidence="2">The sequence shown here is derived from an EMBL/GenBank/DDBJ whole genome shotgun (WGS) entry which is preliminary data.</text>
</comment>
<dbReference type="SMART" id="SM00065">
    <property type="entry name" value="GAF"/>
    <property type="match status" value="1"/>
</dbReference>